<proteinExistence type="predicted"/>
<evidence type="ECO:0000256" key="4">
    <source>
        <dbReference type="ARBA" id="ARBA00022982"/>
    </source>
</evidence>
<reference evidence="9 10" key="1">
    <citation type="submission" date="2019-10" db="EMBL/GenBank/DDBJ databases">
        <title>Taxonomy of Antarctic Massilia spp.: description of Massilia rubra sp. nov., Massilia aquatica sp. nov., Massilia mucilaginosa sp. nov., Massilia frigida sp. nov. isolated from streams, lakes and regoliths.</title>
        <authorList>
            <person name="Holochova P."/>
            <person name="Sedlacek I."/>
            <person name="Kralova S."/>
            <person name="Maslanova I."/>
            <person name="Busse H.-J."/>
            <person name="Stankova E."/>
            <person name="Vrbovska V."/>
            <person name="Kovarovic V."/>
            <person name="Bartak M."/>
            <person name="Svec P."/>
            <person name="Pantucek R."/>
        </authorList>
    </citation>
    <scope>NUCLEOTIDE SEQUENCE [LARGE SCALE GENOMIC DNA]</scope>
    <source>
        <strain evidence="9 10">CCM 8695</strain>
    </source>
</reference>
<evidence type="ECO:0000256" key="7">
    <source>
        <dbReference type="SAM" id="SignalP"/>
    </source>
</evidence>
<sequence>MKSTTLLSLLIVAALAACGDKAPAPAAPAAGPSANAPVPAAAPAPAPVPAPVAAAAPAASAAAPAAASPAELAAGEKIYAASCVSCHGAAVLGAPKLGDKPSWTPRIAKGMYVLYDHATKGFNMMPPRGGNAALKDEEMKAVVDFMVSKAR</sequence>
<keyword evidence="4" id="KW-0249">Electron transport</keyword>
<evidence type="ECO:0000256" key="5">
    <source>
        <dbReference type="ARBA" id="ARBA00023004"/>
    </source>
</evidence>
<dbReference type="PROSITE" id="PS51257">
    <property type="entry name" value="PROKAR_LIPOPROTEIN"/>
    <property type="match status" value="1"/>
</dbReference>
<dbReference type="RefSeq" id="WP_167089822.1">
    <property type="nucleotide sequence ID" value="NZ_WHJG01000028.1"/>
</dbReference>
<feature type="signal peptide" evidence="7">
    <location>
        <begin position="1"/>
        <end position="26"/>
    </location>
</feature>
<keyword evidence="5 6" id="KW-0408">Iron</keyword>
<dbReference type="Pfam" id="PF13442">
    <property type="entry name" value="Cytochrome_CBB3"/>
    <property type="match status" value="1"/>
</dbReference>
<evidence type="ECO:0000313" key="9">
    <source>
        <dbReference type="EMBL" id="NHZ82115.1"/>
    </source>
</evidence>
<keyword evidence="3 6" id="KW-0479">Metal-binding</keyword>
<feature type="domain" description="Cytochrome c" evidence="8">
    <location>
        <begin position="70"/>
        <end position="150"/>
    </location>
</feature>
<name>A0ABX0NI64_9BURK</name>
<evidence type="ECO:0000256" key="2">
    <source>
        <dbReference type="ARBA" id="ARBA00022617"/>
    </source>
</evidence>
<evidence type="ECO:0000259" key="8">
    <source>
        <dbReference type="PROSITE" id="PS51007"/>
    </source>
</evidence>
<dbReference type="InterPro" id="IPR009056">
    <property type="entry name" value="Cyt_c-like_dom"/>
</dbReference>
<organism evidence="9 10">
    <name type="scientific">Massilia frigida</name>
    <dbReference type="NCBI Taxonomy" id="2609281"/>
    <lineage>
        <taxon>Bacteria</taxon>
        <taxon>Pseudomonadati</taxon>
        <taxon>Pseudomonadota</taxon>
        <taxon>Betaproteobacteria</taxon>
        <taxon>Burkholderiales</taxon>
        <taxon>Oxalobacteraceae</taxon>
        <taxon>Telluria group</taxon>
        <taxon>Massilia</taxon>
    </lineage>
</organism>
<dbReference type="PANTHER" id="PTHR40942">
    <property type="match status" value="1"/>
</dbReference>
<protein>
    <submittedName>
        <fullName evidence="9">C-type cytochrome</fullName>
    </submittedName>
</protein>
<dbReference type="PROSITE" id="PS51007">
    <property type="entry name" value="CYTC"/>
    <property type="match status" value="1"/>
</dbReference>
<evidence type="ECO:0000256" key="6">
    <source>
        <dbReference type="PROSITE-ProRule" id="PRU00433"/>
    </source>
</evidence>
<dbReference type="InterPro" id="IPR002323">
    <property type="entry name" value="Cyt_CIE"/>
</dbReference>
<feature type="chain" id="PRO_5046364146" evidence="7">
    <location>
        <begin position="27"/>
        <end position="151"/>
    </location>
</feature>
<keyword evidence="7" id="KW-0732">Signal</keyword>
<keyword evidence="1" id="KW-0813">Transport</keyword>
<dbReference type="SUPFAM" id="SSF46626">
    <property type="entry name" value="Cytochrome c"/>
    <property type="match status" value="1"/>
</dbReference>
<dbReference type="PRINTS" id="PR00607">
    <property type="entry name" value="CYTCHROMECIE"/>
</dbReference>
<dbReference type="PANTHER" id="PTHR40942:SF4">
    <property type="entry name" value="CYTOCHROME C5"/>
    <property type="match status" value="1"/>
</dbReference>
<keyword evidence="10" id="KW-1185">Reference proteome</keyword>
<dbReference type="InterPro" id="IPR036909">
    <property type="entry name" value="Cyt_c-like_dom_sf"/>
</dbReference>
<comment type="caution">
    <text evidence="9">The sequence shown here is derived from an EMBL/GenBank/DDBJ whole genome shotgun (WGS) entry which is preliminary data.</text>
</comment>
<gene>
    <name evidence="9" type="ORF">F2P44_22955</name>
</gene>
<evidence type="ECO:0000313" key="10">
    <source>
        <dbReference type="Proteomes" id="UP000621455"/>
    </source>
</evidence>
<dbReference type="Gene3D" id="1.10.760.10">
    <property type="entry name" value="Cytochrome c-like domain"/>
    <property type="match status" value="1"/>
</dbReference>
<evidence type="ECO:0000256" key="1">
    <source>
        <dbReference type="ARBA" id="ARBA00022448"/>
    </source>
</evidence>
<evidence type="ECO:0000256" key="3">
    <source>
        <dbReference type="ARBA" id="ARBA00022723"/>
    </source>
</evidence>
<dbReference type="Proteomes" id="UP000621455">
    <property type="component" value="Unassembled WGS sequence"/>
</dbReference>
<dbReference type="EMBL" id="WHJG01000028">
    <property type="protein sequence ID" value="NHZ82115.1"/>
    <property type="molecule type" value="Genomic_DNA"/>
</dbReference>
<keyword evidence="2 6" id="KW-0349">Heme</keyword>
<accession>A0ABX0NI64</accession>